<accession>A0AB39PJH7</accession>
<name>A0AB39PJH7_9ACTN</name>
<protein>
    <recommendedName>
        <fullName evidence="2">Secreted protein</fullName>
    </recommendedName>
</protein>
<sequence>MNARSIVTRAAVGAGTLAGVAALVLGGSGVASAETARSTVWSNSCSGSLMTEYVSGGGGWQVRNYVNNSNGGTTCSGWIDWAPDGDTNHFYGLQNRIWVDAWNTQESTYIPDNDPALARVCVQAKGDNTARCSAWW</sequence>
<gene>
    <name evidence="1" type="ORF">AB5J56_40585</name>
</gene>
<organism evidence="1">
    <name type="scientific">Streptomyces sp. R21</name>
    <dbReference type="NCBI Taxonomy" id="3238627"/>
    <lineage>
        <taxon>Bacteria</taxon>
        <taxon>Bacillati</taxon>
        <taxon>Actinomycetota</taxon>
        <taxon>Actinomycetes</taxon>
        <taxon>Kitasatosporales</taxon>
        <taxon>Streptomycetaceae</taxon>
        <taxon>Streptomyces</taxon>
    </lineage>
</organism>
<proteinExistence type="predicted"/>
<dbReference type="RefSeq" id="WP_369240738.1">
    <property type="nucleotide sequence ID" value="NZ_CP163435.1"/>
</dbReference>
<dbReference type="AlphaFoldDB" id="A0AB39PJH7"/>
<evidence type="ECO:0008006" key="2">
    <source>
        <dbReference type="Google" id="ProtNLM"/>
    </source>
</evidence>
<reference evidence="1" key="1">
    <citation type="submission" date="2024-07" db="EMBL/GenBank/DDBJ databases">
        <authorList>
            <person name="Yu S.T."/>
        </authorList>
    </citation>
    <scope>NUCLEOTIDE SEQUENCE</scope>
    <source>
        <strain evidence="1">R21</strain>
    </source>
</reference>
<dbReference type="EMBL" id="CP163435">
    <property type="protein sequence ID" value="XDQ30624.1"/>
    <property type="molecule type" value="Genomic_DNA"/>
</dbReference>
<evidence type="ECO:0000313" key="1">
    <source>
        <dbReference type="EMBL" id="XDQ30624.1"/>
    </source>
</evidence>